<evidence type="ECO:0000256" key="2">
    <source>
        <dbReference type="SAM" id="Phobius"/>
    </source>
</evidence>
<dbReference type="InterPro" id="IPR018770">
    <property type="entry name" value="ChloroindolylP_hydrolase"/>
</dbReference>
<dbReference type="OrthoDB" id="2081028at2"/>
<name>A0A1Q2L0T0_9BACL</name>
<keyword evidence="2" id="KW-0812">Transmembrane</keyword>
<keyword evidence="2" id="KW-1133">Transmembrane helix</keyword>
<evidence type="ECO:0008006" key="5">
    <source>
        <dbReference type="Google" id="ProtNLM"/>
    </source>
</evidence>
<keyword evidence="4" id="KW-1185">Reference proteome</keyword>
<dbReference type="KEGG" id="pmar:B0X71_10740"/>
<dbReference type="AlphaFoldDB" id="A0A1Q2L0T0"/>
<keyword evidence="2" id="KW-0472">Membrane</keyword>
<organism evidence="3 4">
    <name type="scientific">Planococcus lenghuensis</name>
    <dbReference type="NCBI Taxonomy" id="2213202"/>
    <lineage>
        <taxon>Bacteria</taxon>
        <taxon>Bacillati</taxon>
        <taxon>Bacillota</taxon>
        <taxon>Bacilli</taxon>
        <taxon>Bacillales</taxon>
        <taxon>Caryophanaceae</taxon>
        <taxon>Planococcus</taxon>
    </lineage>
</organism>
<dbReference type="EMBL" id="CP019640">
    <property type="protein sequence ID" value="AQQ53502.1"/>
    <property type="molecule type" value="Genomic_DNA"/>
</dbReference>
<dbReference type="Pfam" id="PF10112">
    <property type="entry name" value="Halogen_Hydrol"/>
    <property type="match status" value="1"/>
</dbReference>
<dbReference type="Proteomes" id="UP000188184">
    <property type="component" value="Chromosome"/>
</dbReference>
<accession>A0A1Q2L0T0</accession>
<feature type="region of interest" description="Disordered" evidence="1">
    <location>
        <begin position="204"/>
        <end position="232"/>
    </location>
</feature>
<reference evidence="3 4" key="1">
    <citation type="submission" date="2017-02" db="EMBL/GenBank/DDBJ databases">
        <title>The complete genomic sequence of a novel cold adapted crude oil-degrading bacterium Planococcus qaidamina Y42.</title>
        <authorList>
            <person name="Yang R."/>
        </authorList>
    </citation>
    <scope>NUCLEOTIDE SEQUENCE [LARGE SCALE GENOMIC DNA]</scope>
    <source>
        <strain evidence="3 4">Y42</strain>
    </source>
</reference>
<feature type="compositionally biased region" description="Acidic residues" evidence="1">
    <location>
        <begin position="223"/>
        <end position="232"/>
    </location>
</feature>
<sequence>MKPLENFLVRQSVGLPLMTVMFPVLYAGAEVGLVVSGAAAAGTYIASTSAMKQLQVTNASKRFGMTRSEFKSVSLQVRGAKAKVAQLQSLSFRVRSISAFKQQMEMTRTANKIISAVQQNPRKFYQAGDFFYSHLDSAVELSSKYSLLIGQSLKDKETKIALQDTRITLRALTDAMQHDLKQVLASDMEQLRMELDYAQLSMERKEQPQLLTNDDVLRKGEMPDDTESAEQK</sequence>
<evidence type="ECO:0000313" key="4">
    <source>
        <dbReference type="Proteomes" id="UP000188184"/>
    </source>
</evidence>
<proteinExistence type="predicted"/>
<gene>
    <name evidence="3" type="ORF">B0X71_10740</name>
</gene>
<evidence type="ECO:0000256" key="1">
    <source>
        <dbReference type="SAM" id="MobiDB-lite"/>
    </source>
</evidence>
<protein>
    <recommendedName>
        <fullName evidence="5">5-bromo-4-chloroindolyl phosphate hydrolysis protein</fullName>
    </recommendedName>
</protein>
<evidence type="ECO:0000313" key="3">
    <source>
        <dbReference type="EMBL" id="AQQ53502.1"/>
    </source>
</evidence>
<dbReference type="RefSeq" id="WP_077589399.1">
    <property type="nucleotide sequence ID" value="NZ_CP019640.1"/>
</dbReference>
<feature type="transmembrane region" description="Helical" evidence="2">
    <location>
        <begin position="20"/>
        <end position="45"/>
    </location>
</feature>